<accession>A0A2I0QRH9</accession>
<name>A0A2I0QRH9_9BACI</name>
<gene>
    <name evidence="3" type="ORF">CEY16_14120</name>
</gene>
<dbReference type="InterPro" id="IPR045584">
    <property type="entry name" value="Pilin-like"/>
</dbReference>
<feature type="transmembrane region" description="Helical" evidence="2">
    <location>
        <begin position="12"/>
        <end position="33"/>
    </location>
</feature>
<keyword evidence="2" id="KW-1133">Transmembrane helix</keyword>
<reference evidence="3 4" key="1">
    <citation type="submission" date="2017-06" db="EMBL/GenBank/DDBJ databases">
        <title>the draft geome sequence of Illustriluteabacillus marina B3227.</title>
        <authorList>
            <person name="He R.-H."/>
            <person name="Du Z.-J."/>
        </authorList>
    </citation>
    <scope>NUCLEOTIDE SEQUENCE [LARGE SCALE GENOMIC DNA]</scope>
    <source>
        <strain evidence="3 4">B3227</strain>
    </source>
</reference>
<dbReference type="OrthoDB" id="2967834at2"/>
<dbReference type="AlphaFoldDB" id="A0A2I0QRH9"/>
<proteinExistence type="predicted"/>
<evidence type="ECO:0000256" key="2">
    <source>
        <dbReference type="SAM" id="Phobius"/>
    </source>
</evidence>
<feature type="region of interest" description="Disordered" evidence="1">
    <location>
        <begin position="139"/>
        <end position="168"/>
    </location>
</feature>
<evidence type="ECO:0000313" key="4">
    <source>
        <dbReference type="Proteomes" id="UP000243524"/>
    </source>
</evidence>
<sequence length="168" mass="19188">MMNKFLRQNGITLVEVLATLVIMFIVGSLVFSVTTTAIENYKQSELRTTSQQQTNQLIVRLTNIHQTSNQYQVTRINDSNYIFEVTKNDGTTGQYTFDGKPFVYNLTIDSVNLNVGDTFSIDLTEPDNRRIDVELEYDHPTESRFPDDEFRTSISRLTPAGSSENDEE</sequence>
<dbReference type="SUPFAM" id="SSF54523">
    <property type="entry name" value="Pili subunits"/>
    <property type="match status" value="1"/>
</dbReference>
<dbReference type="EMBL" id="PJNH01000004">
    <property type="protein sequence ID" value="PKR76938.1"/>
    <property type="molecule type" value="Genomic_DNA"/>
</dbReference>
<evidence type="ECO:0000313" key="3">
    <source>
        <dbReference type="EMBL" id="PKR76938.1"/>
    </source>
</evidence>
<dbReference type="Proteomes" id="UP000243524">
    <property type="component" value="Unassembled WGS sequence"/>
</dbReference>
<keyword evidence="2" id="KW-0472">Membrane</keyword>
<comment type="caution">
    <text evidence="3">The sequence shown here is derived from an EMBL/GenBank/DDBJ whole genome shotgun (WGS) entry which is preliminary data.</text>
</comment>
<organism evidence="3 4">
    <name type="scientific">Halalkalibacillus sediminis</name>
    <dbReference type="NCBI Taxonomy" id="2018042"/>
    <lineage>
        <taxon>Bacteria</taxon>
        <taxon>Bacillati</taxon>
        <taxon>Bacillota</taxon>
        <taxon>Bacilli</taxon>
        <taxon>Bacillales</taxon>
        <taxon>Bacillaceae</taxon>
        <taxon>Halalkalibacillus</taxon>
    </lineage>
</organism>
<evidence type="ECO:0000256" key="1">
    <source>
        <dbReference type="SAM" id="MobiDB-lite"/>
    </source>
</evidence>
<feature type="compositionally biased region" description="Basic and acidic residues" evidence="1">
    <location>
        <begin position="139"/>
        <end position="151"/>
    </location>
</feature>
<protein>
    <recommendedName>
        <fullName evidence="5">Prepilin-type cleavage/methylation domain-containing protein</fullName>
    </recommendedName>
</protein>
<keyword evidence="2" id="KW-0812">Transmembrane</keyword>
<feature type="compositionally biased region" description="Polar residues" evidence="1">
    <location>
        <begin position="152"/>
        <end position="168"/>
    </location>
</feature>
<dbReference type="RefSeq" id="WP_101332688.1">
    <property type="nucleotide sequence ID" value="NZ_PJNH01000004.1"/>
</dbReference>
<keyword evidence="4" id="KW-1185">Reference proteome</keyword>
<evidence type="ECO:0008006" key="5">
    <source>
        <dbReference type="Google" id="ProtNLM"/>
    </source>
</evidence>